<dbReference type="EMBL" id="CP013447">
    <property type="protein sequence ID" value="AOK26833.1"/>
    <property type="molecule type" value="Genomic_DNA"/>
</dbReference>
<evidence type="ECO:0000313" key="1">
    <source>
        <dbReference type="EMBL" id="AOK26833.1"/>
    </source>
</evidence>
<sequence length="64" mass="6664">MQIDVPGFVPSDDRFHLAPGTPARIALVPLRIDGKPAAADDHAPPVVEIRAVNAARAVRASQAG</sequence>
<protein>
    <submittedName>
        <fullName evidence="1">Uncharacterized protein</fullName>
    </submittedName>
</protein>
<accession>A0AAU8UPQ1</accession>
<reference evidence="1 2" key="1">
    <citation type="submission" date="2015-12" db="EMBL/GenBank/DDBJ databases">
        <title>Diversity of Burkholderia near neighbor genomes.</title>
        <authorList>
            <person name="Sahl J."/>
            <person name="Wagner D."/>
            <person name="Keim P."/>
        </authorList>
    </citation>
    <scope>NUCLEOTIDE SEQUENCE [LARGE SCALE GENOMIC DNA]</scope>
    <source>
        <strain evidence="1 2">MSMB1189WGS</strain>
    </source>
</reference>
<dbReference type="AlphaFoldDB" id="A0AAU8UPQ1"/>
<dbReference type="Proteomes" id="UP000095100">
    <property type="component" value="Chromosome 2"/>
</dbReference>
<proteinExistence type="predicted"/>
<organism evidence="1 2">
    <name type="scientific">Burkholderia ubonensis</name>
    <dbReference type="NCBI Taxonomy" id="101571"/>
    <lineage>
        <taxon>Bacteria</taxon>
        <taxon>Pseudomonadati</taxon>
        <taxon>Pseudomonadota</taxon>
        <taxon>Betaproteobacteria</taxon>
        <taxon>Burkholderiales</taxon>
        <taxon>Burkholderiaceae</taxon>
        <taxon>Burkholderia</taxon>
        <taxon>Burkholderia cepacia complex</taxon>
    </lineage>
</organism>
<evidence type="ECO:0000313" key="2">
    <source>
        <dbReference type="Proteomes" id="UP000095100"/>
    </source>
</evidence>
<name>A0AAU8UPQ1_9BURK</name>
<gene>
    <name evidence="1" type="ORF">WK67_29975</name>
</gene>